<organism evidence="1 2">
    <name type="scientific">Ruminococcus albus 8</name>
    <dbReference type="NCBI Taxonomy" id="246199"/>
    <lineage>
        <taxon>Bacteria</taxon>
        <taxon>Bacillati</taxon>
        <taxon>Bacillota</taxon>
        <taxon>Clostridia</taxon>
        <taxon>Eubacteriales</taxon>
        <taxon>Oscillospiraceae</taxon>
        <taxon>Ruminococcus</taxon>
    </lineage>
</organism>
<name>E9SFZ7_RUMAL</name>
<dbReference type="eggNOG" id="ENOG5030VRC">
    <property type="taxonomic scope" value="Bacteria"/>
</dbReference>
<gene>
    <name evidence="1" type="ORF">CUS_7718</name>
</gene>
<reference evidence="1 2" key="1">
    <citation type="submission" date="2011-02" db="EMBL/GenBank/DDBJ databases">
        <authorList>
            <person name="Nelson K.E."/>
            <person name="Sutton G."/>
            <person name="Torralba M."/>
            <person name="Durkin S."/>
            <person name="Harkins D."/>
            <person name="Montgomery R."/>
            <person name="Ziemer C."/>
            <person name="Klaassens E."/>
            <person name="Ocuiv P."/>
            <person name="Morrison M."/>
        </authorList>
    </citation>
    <scope>NUCLEOTIDE SEQUENCE [LARGE SCALE GENOMIC DNA]</scope>
    <source>
        <strain evidence="1 2">8</strain>
    </source>
</reference>
<proteinExistence type="predicted"/>
<dbReference type="EMBL" id="ADKM02000122">
    <property type="protein sequence ID" value="EGC01754.1"/>
    <property type="molecule type" value="Genomic_DNA"/>
</dbReference>
<evidence type="ECO:0000313" key="2">
    <source>
        <dbReference type="Proteomes" id="UP000004259"/>
    </source>
</evidence>
<dbReference type="STRING" id="246199.CUS_7718"/>
<protein>
    <submittedName>
        <fullName evidence="1">Uncharacterized protein</fullName>
    </submittedName>
</protein>
<comment type="caution">
    <text evidence="1">The sequence shown here is derived from an EMBL/GenBank/DDBJ whole genome shotgun (WGS) entry which is preliminary data.</text>
</comment>
<dbReference type="AlphaFoldDB" id="E9SFZ7"/>
<evidence type="ECO:0000313" key="1">
    <source>
        <dbReference type="EMBL" id="EGC01754.1"/>
    </source>
</evidence>
<sequence length="200" mass="23516">MTQKERLVYFINRINSDEELKEEIYNKCDPDTIYPQKELMEDLEWLMEGGSEENYDLVPFANDGSGGLYLLVNDQHIAYFDSEGCAGYVAESVDDFFNILFVFRFFCLSKGVMKSYEQFLKECEEDLFEIKPSEAFERFLIKEKMETDKEKVYEKFIKGLTITPIFEINPIDEEYVKTNNLLGMEEDEFLELCKKICSQG</sequence>
<dbReference type="Proteomes" id="UP000004259">
    <property type="component" value="Unassembled WGS sequence"/>
</dbReference>
<keyword evidence="2" id="KW-1185">Reference proteome</keyword>
<dbReference type="OrthoDB" id="1821624at2"/>
<dbReference type="RefSeq" id="WP_002852028.1">
    <property type="nucleotide sequence ID" value="NZ_ADKM02000122.1"/>
</dbReference>
<accession>E9SFZ7</accession>